<sequence length="270" mass="30227">MLKNSAHPAIEDQYALASTARSKLARCVNVTTRNKDYNLRVLVGHANLLDKITANVEAHNAAVDALSTDLFDKGHENLSIEHIELSNARRDASDNEEHTDKTGHGNYYDFYSSDDDQDVDTLSSTDSEDEDDYEEYDFDYESTFGEHNRKIDTFFSSHTTPNYQYLTHTESHSEQADEFSDAAPRYNALSASTPTAWDEPEEKHPHPHSRDDATKLGHVGLNGSLPIFRVLSRRATEHDDDSSTSDNESASDIEDGSVPLTRFHSCPITA</sequence>
<dbReference type="PANTHER" id="PTHR36826:SF1">
    <property type="entry name" value="PROTEIN ECM13"/>
    <property type="match status" value="1"/>
</dbReference>
<gene>
    <name evidence="2" type="primary">SUVZ02G0710</name>
    <name evidence="2" type="ORF">SUVZ_02G0710</name>
</gene>
<dbReference type="InterPro" id="IPR037738">
    <property type="entry name" value="Ecm13-like"/>
</dbReference>
<protein>
    <submittedName>
        <fullName evidence="2">Uncharacterized protein</fullName>
    </submittedName>
</protein>
<reference evidence="2" key="1">
    <citation type="submission" date="2022-10" db="EMBL/GenBank/DDBJ databases">
        <authorList>
            <person name="Byrne P K."/>
        </authorList>
    </citation>
    <scope>NUCLEOTIDE SEQUENCE</scope>
    <source>
        <strain evidence="2">ZP964</strain>
    </source>
</reference>
<organism evidence="2 3">
    <name type="scientific">Saccharomyces uvarum</name>
    <name type="common">Yeast</name>
    <name type="synonym">Saccharomyces bayanus var. uvarum</name>
    <dbReference type="NCBI Taxonomy" id="230603"/>
    <lineage>
        <taxon>Eukaryota</taxon>
        <taxon>Fungi</taxon>
        <taxon>Dikarya</taxon>
        <taxon>Ascomycota</taxon>
        <taxon>Saccharomycotina</taxon>
        <taxon>Saccharomycetes</taxon>
        <taxon>Saccharomycetales</taxon>
        <taxon>Saccharomycetaceae</taxon>
        <taxon>Saccharomyces</taxon>
    </lineage>
</organism>
<evidence type="ECO:0000313" key="3">
    <source>
        <dbReference type="Proteomes" id="UP001162085"/>
    </source>
</evidence>
<feature type="compositionally biased region" description="Acidic residues" evidence="1">
    <location>
        <begin position="238"/>
        <end position="255"/>
    </location>
</feature>
<feature type="compositionally biased region" description="Basic and acidic residues" evidence="1">
    <location>
        <begin position="201"/>
        <end position="214"/>
    </location>
</feature>
<feature type="region of interest" description="Disordered" evidence="1">
    <location>
        <begin position="232"/>
        <end position="270"/>
    </location>
</feature>
<dbReference type="Proteomes" id="UP001162085">
    <property type="component" value="Chromosome 2"/>
</dbReference>
<dbReference type="PANTHER" id="PTHR36826">
    <property type="entry name" value="PROTEIN ECM13"/>
    <property type="match status" value="1"/>
</dbReference>
<proteinExistence type="predicted"/>
<evidence type="ECO:0000313" key="2">
    <source>
        <dbReference type="EMBL" id="CAI4056130.1"/>
    </source>
</evidence>
<name>A0ABN8WMX9_SACUV</name>
<feature type="region of interest" description="Disordered" evidence="1">
    <location>
        <begin position="193"/>
        <end position="214"/>
    </location>
</feature>
<evidence type="ECO:0000256" key="1">
    <source>
        <dbReference type="SAM" id="MobiDB-lite"/>
    </source>
</evidence>
<dbReference type="EMBL" id="OX365929">
    <property type="protein sequence ID" value="CAI4056130.1"/>
    <property type="molecule type" value="Genomic_DNA"/>
</dbReference>
<feature type="region of interest" description="Disordered" evidence="1">
    <location>
        <begin position="88"/>
        <end position="133"/>
    </location>
</feature>
<accession>A0ABN8WMX9</accession>
<keyword evidence="3" id="KW-1185">Reference proteome</keyword>
<feature type="compositionally biased region" description="Basic and acidic residues" evidence="1">
    <location>
        <begin position="88"/>
        <end position="103"/>
    </location>
</feature>